<sequence length="135" mass="15346">MSEHQASAPSQLIMAGAFIKRPGMFLGLPIRFDRVTAFIAGYTLAIDQVRGALSPNDANRFRPLGIEGQFQEQLREQGRLRWNRWDLTIAAEATGWTDDDPPLIEEFTEEQHRAAIAHLEPLLDRMFSLPEQFIP</sequence>
<accession>A0A7G6YHN0</accession>
<name>A0A7G6YHN0_9MICO</name>
<protein>
    <submittedName>
        <fullName evidence="1">Uncharacterized protein</fullName>
    </submittedName>
</protein>
<reference evidence="2" key="1">
    <citation type="submission" date="2019-09" db="EMBL/GenBank/DDBJ databases">
        <title>Antimicrobial potential of Antarctic Bacteria.</title>
        <authorList>
            <person name="Benaud N."/>
            <person name="Edwards R.J."/>
            <person name="Ferrari B.C."/>
        </authorList>
    </citation>
    <scope>NUCLEOTIDE SEQUENCE [LARGE SCALE GENOMIC DNA]</scope>
    <source>
        <strain evidence="2">INR9</strain>
        <plasmid evidence="2">unnamed2</plasmid>
    </source>
</reference>
<dbReference type="AlphaFoldDB" id="A0A7G6YHN0"/>
<dbReference type="EMBL" id="CP043643">
    <property type="protein sequence ID" value="QNE37995.1"/>
    <property type="molecule type" value="Genomic_DNA"/>
</dbReference>
<evidence type="ECO:0000313" key="1">
    <source>
        <dbReference type="EMBL" id="QNE37995.1"/>
    </source>
</evidence>
<geneLocation type="plasmid" evidence="1 2">
    <name>unnamed2</name>
</geneLocation>
<keyword evidence="1" id="KW-0614">Plasmid</keyword>
<organism evidence="1 2">
    <name type="scientific">Leifsonia shinshuensis</name>
    <dbReference type="NCBI Taxonomy" id="150026"/>
    <lineage>
        <taxon>Bacteria</taxon>
        <taxon>Bacillati</taxon>
        <taxon>Actinomycetota</taxon>
        <taxon>Actinomycetes</taxon>
        <taxon>Micrococcales</taxon>
        <taxon>Microbacteriaceae</taxon>
        <taxon>Leifsonia</taxon>
    </lineage>
</organism>
<evidence type="ECO:0000313" key="2">
    <source>
        <dbReference type="Proteomes" id="UP000515511"/>
    </source>
</evidence>
<gene>
    <name evidence="1" type="ORF">F1C12_22185</name>
</gene>
<dbReference type="RefSeq" id="WP_021762753.1">
    <property type="nucleotide sequence ID" value="NZ_CP043643.1"/>
</dbReference>
<dbReference type="Proteomes" id="UP000515511">
    <property type="component" value="Plasmid unnamed2"/>
</dbReference>
<dbReference type="KEGG" id="lse:F1C12_22185"/>
<proteinExistence type="predicted"/>